<keyword evidence="3" id="KW-1185">Reference proteome</keyword>
<sequence>MTNSHCRHIRFRRVEFEDDGEDEDIENNNPHREADTKLDCEMESIVRRRRNSATTLQLLQGIRFGMISESRNSKSDMRESDRDNNRNNEHMILINYFNQTITI</sequence>
<feature type="region of interest" description="Disordered" evidence="1">
    <location>
        <begin position="68"/>
        <end position="87"/>
    </location>
</feature>
<accession>A0ABD1V4W9</accession>
<proteinExistence type="predicted"/>
<reference evidence="3" key="1">
    <citation type="submission" date="2024-07" db="EMBL/GenBank/DDBJ databases">
        <title>Two chromosome-level genome assemblies of Korean endemic species Abeliophyllum distichum and Forsythia ovata (Oleaceae).</title>
        <authorList>
            <person name="Jang H."/>
        </authorList>
    </citation>
    <scope>NUCLEOTIDE SEQUENCE [LARGE SCALE GENOMIC DNA]</scope>
</reference>
<dbReference type="GO" id="GO:0016740">
    <property type="term" value="F:transferase activity"/>
    <property type="evidence" value="ECO:0007669"/>
    <property type="project" value="UniProtKB-KW"/>
</dbReference>
<keyword evidence="2" id="KW-0808">Transferase</keyword>
<feature type="compositionally biased region" description="Basic and acidic residues" evidence="1">
    <location>
        <begin position="71"/>
        <end position="87"/>
    </location>
</feature>
<comment type="caution">
    <text evidence="2">The sequence shown here is derived from an EMBL/GenBank/DDBJ whole genome shotgun (WGS) entry which is preliminary data.</text>
</comment>
<gene>
    <name evidence="2" type="ORF">Adt_05727</name>
</gene>
<organism evidence="2 3">
    <name type="scientific">Abeliophyllum distichum</name>
    <dbReference type="NCBI Taxonomy" id="126358"/>
    <lineage>
        <taxon>Eukaryota</taxon>
        <taxon>Viridiplantae</taxon>
        <taxon>Streptophyta</taxon>
        <taxon>Embryophyta</taxon>
        <taxon>Tracheophyta</taxon>
        <taxon>Spermatophyta</taxon>
        <taxon>Magnoliopsida</taxon>
        <taxon>eudicotyledons</taxon>
        <taxon>Gunneridae</taxon>
        <taxon>Pentapetalae</taxon>
        <taxon>asterids</taxon>
        <taxon>lamiids</taxon>
        <taxon>Lamiales</taxon>
        <taxon>Oleaceae</taxon>
        <taxon>Forsythieae</taxon>
        <taxon>Abeliophyllum</taxon>
    </lineage>
</organism>
<protein>
    <submittedName>
        <fullName evidence="2">RING-type E3 ubiquitin transferase</fullName>
    </submittedName>
</protein>
<evidence type="ECO:0000256" key="1">
    <source>
        <dbReference type="SAM" id="MobiDB-lite"/>
    </source>
</evidence>
<dbReference type="EMBL" id="JBFOLK010000002">
    <property type="protein sequence ID" value="KAL2532376.1"/>
    <property type="molecule type" value="Genomic_DNA"/>
</dbReference>
<evidence type="ECO:0000313" key="2">
    <source>
        <dbReference type="EMBL" id="KAL2532376.1"/>
    </source>
</evidence>
<dbReference type="AlphaFoldDB" id="A0ABD1V4W9"/>
<dbReference type="Proteomes" id="UP001604336">
    <property type="component" value="Unassembled WGS sequence"/>
</dbReference>
<evidence type="ECO:0000313" key="3">
    <source>
        <dbReference type="Proteomes" id="UP001604336"/>
    </source>
</evidence>
<name>A0ABD1V4W9_9LAMI</name>